<organism evidence="1 2">
    <name type="scientific">Pyrodictium abyssi</name>
    <dbReference type="NCBI Taxonomy" id="54256"/>
    <lineage>
        <taxon>Archaea</taxon>
        <taxon>Thermoproteota</taxon>
        <taxon>Thermoprotei</taxon>
        <taxon>Desulfurococcales</taxon>
        <taxon>Pyrodictiaceae</taxon>
        <taxon>Pyrodictium</taxon>
    </lineage>
</organism>
<keyword evidence="2" id="KW-1185">Reference proteome</keyword>
<dbReference type="RefSeq" id="WP_338250064.1">
    <property type="nucleotide sequence ID" value="NZ_AP028907.1"/>
</dbReference>
<accession>A0ABM8IYH5</accession>
<dbReference type="GeneID" id="89290166"/>
<dbReference type="EMBL" id="AP028907">
    <property type="protein sequence ID" value="BES82595.1"/>
    <property type="molecule type" value="Genomic_DNA"/>
</dbReference>
<proteinExistence type="predicted"/>
<reference evidence="1 2" key="1">
    <citation type="submission" date="2023-09" db="EMBL/GenBank/DDBJ databases">
        <title>Pyrofollis japonicus gen. nov. sp. nov., a novel member of the family Pyrodictiaceae isolated from the Iheya North hydrothermal field.</title>
        <authorList>
            <person name="Miyazaki U."/>
            <person name="Sanari M."/>
            <person name="Tame A."/>
            <person name="Kitajima M."/>
            <person name="Okamoto A."/>
            <person name="Sawayama S."/>
            <person name="Miyazaki J."/>
            <person name="Takai K."/>
            <person name="Nakagawa S."/>
        </authorList>
    </citation>
    <scope>NUCLEOTIDE SEQUENCE [LARGE SCALE GENOMIC DNA]</scope>
    <source>
        <strain evidence="1 2">AV2</strain>
    </source>
</reference>
<protein>
    <submittedName>
        <fullName evidence="1">Uncharacterized protein</fullName>
    </submittedName>
</protein>
<name>A0ABM8IYH5_9CREN</name>
<evidence type="ECO:0000313" key="2">
    <source>
        <dbReference type="Proteomes" id="UP001341135"/>
    </source>
</evidence>
<evidence type="ECO:0000313" key="1">
    <source>
        <dbReference type="EMBL" id="BES82595.1"/>
    </source>
</evidence>
<gene>
    <name evidence="1" type="ORF">PABY_21620</name>
</gene>
<dbReference type="Proteomes" id="UP001341135">
    <property type="component" value="Chromosome"/>
</dbReference>
<sequence length="175" mass="20916">MAARVWLTPEEWALLIIGLAGSELRGATTLQKLGFLGVMEAGGEGLEYVPWKYGPFSEDLHEAVKQLRREGLLKRHVVFENRMLYTATVYVYELTPRGEAEFRKLLRRLEKEHPDFLRRMREIVEEWKDKPFHLLYYVYKRYKDWTYFSEIRDEVMRLGRLLERQGERQSKTRGS</sequence>